<dbReference type="Pfam" id="PF04214">
    <property type="entry name" value="DUF411"/>
    <property type="match status" value="1"/>
</dbReference>
<reference evidence="1" key="1">
    <citation type="submission" date="2018-06" db="EMBL/GenBank/DDBJ databases">
        <authorList>
            <person name="Zhirakovskaya E."/>
        </authorList>
    </citation>
    <scope>NUCLEOTIDE SEQUENCE</scope>
</reference>
<dbReference type="Gene3D" id="3.40.30.10">
    <property type="entry name" value="Glutaredoxin"/>
    <property type="match status" value="1"/>
</dbReference>
<gene>
    <name evidence="1" type="ORF">MNBD_GAMMA22-3022</name>
</gene>
<dbReference type="InterPro" id="IPR036249">
    <property type="entry name" value="Thioredoxin-like_sf"/>
</dbReference>
<dbReference type="AlphaFoldDB" id="A0A3B0ZC64"/>
<organism evidence="1">
    <name type="scientific">hydrothermal vent metagenome</name>
    <dbReference type="NCBI Taxonomy" id="652676"/>
    <lineage>
        <taxon>unclassified sequences</taxon>
        <taxon>metagenomes</taxon>
        <taxon>ecological metagenomes</taxon>
    </lineage>
</organism>
<sequence length="153" mass="16740">MITRLTQLPLISLVLSLGVFNISAVAQTAPQPEMTVYKSPTCGCCKKWISHLEKNGFKVTAHDVESVMPYKVKNKITPELASCHTAKINGYTIEGHVPAKDILRLLKEKAKVSGLAVPGMPVGSPGMEMGNRKDNYDVVSFDNKGKQEVFSSY</sequence>
<name>A0A3B0ZC64_9ZZZZ</name>
<protein>
    <submittedName>
        <fullName evidence="1">CopG protein</fullName>
    </submittedName>
</protein>
<proteinExistence type="predicted"/>
<accession>A0A3B0ZC64</accession>
<dbReference type="EMBL" id="UOFS01000005">
    <property type="protein sequence ID" value="VAW90988.1"/>
    <property type="molecule type" value="Genomic_DNA"/>
</dbReference>
<evidence type="ECO:0000313" key="1">
    <source>
        <dbReference type="EMBL" id="VAW90988.1"/>
    </source>
</evidence>
<dbReference type="SUPFAM" id="SSF52833">
    <property type="entry name" value="Thioredoxin-like"/>
    <property type="match status" value="1"/>
</dbReference>
<dbReference type="InterPro" id="IPR007332">
    <property type="entry name" value="DUF411"/>
</dbReference>